<dbReference type="Proteomes" id="UP000502377">
    <property type="component" value="Chromosome"/>
</dbReference>
<name>A0A6G5QLU8_CAMRE</name>
<organism evidence="1 2">
    <name type="scientific">Campylobacter rectus</name>
    <name type="common">Wolinella recta</name>
    <dbReference type="NCBI Taxonomy" id="203"/>
    <lineage>
        <taxon>Bacteria</taxon>
        <taxon>Pseudomonadati</taxon>
        <taxon>Campylobacterota</taxon>
        <taxon>Epsilonproteobacteria</taxon>
        <taxon>Campylobacterales</taxon>
        <taxon>Campylobacteraceae</taxon>
        <taxon>Campylobacter</taxon>
    </lineage>
</organism>
<proteinExistence type="predicted"/>
<dbReference type="KEGG" id="crx:CRECT_1010"/>
<protein>
    <submittedName>
        <fullName evidence="1">Uncharacterized protein</fullName>
    </submittedName>
</protein>
<dbReference type="EMBL" id="CP012543">
    <property type="protein sequence ID" value="QCD46678.1"/>
    <property type="molecule type" value="Genomic_DNA"/>
</dbReference>
<evidence type="ECO:0000313" key="1">
    <source>
        <dbReference type="EMBL" id="QCD46678.1"/>
    </source>
</evidence>
<evidence type="ECO:0000313" key="2">
    <source>
        <dbReference type="Proteomes" id="UP000502377"/>
    </source>
</evidence>
<sequence>MSKIAVIFLLLFGSVNAAVIFEEEHLFELRKDEWARVFVTKKGTDERESFDFRWTLFDNTNIIVHARYRNYPRQLVMSLRRGLETYKQTLIPDLRYPPSDRVALYLVFEDFKQGVAKFRVLINDDEQRVDVEFLDPSKKQNSAQNSGQNGR</sequence>
<dbReference type="AlphaFoldDB" id="A0A6G5QLU8"/>
<accession>A0A6G5QLU8</accession>
<dbReference type="RefSeq" id="WP_002945756.1">
    <property type="nucleotide sequence ID" value="NZ_CP012543.1"/>
</dbReference>
<reference evidence="1 2" key="1">
    <citation type="submission" date="2016-07" db="EMBL/GenBank/DDBJ databases">
        <title>Comparative genomics of the Campylobacter concisus group.</title>
        <authorList>
            <person name="Miller W.G."/>
            <person name="Yee E."/>
            <person name="Chapman M.H."/>
            <person name="Huynh S."/>
            <person name="Bono J.L."/>
            <person name="On S.L.W."/>
            <person name="StLeger J."/>
            <person name="Foster G."/>
            <person name="Parker C.T."/>
        </authorList>
    </citation>
    <scope>NUCLEOTIDE SEQUENCE [LARGE SCALE GENOMIC DNA]</scope>
    <source>
        <strain evidence="1 2">ATCC 33238</strain>
    </source>
</reference>
<gene>
    <name evidence="1" type="ORF">CRECT_1010</name>
</gene>